<name>A0A9D4CZY7_DREPO</name>
<dbReference type="EMBL" id="JAIWYP010000011">
    <property type="protein sequence ID" value="KAH3735629.1"/>
    <property type="molecule type" value="Genomic_DNA"/>
</dbReference>
<evidence type="ECO:0000313" key="1">
    <source>
        <dbReference type="EMBL" id="KAH3735629.1"/>
    </source>
</evidence>
<evidence type="ECO:0000313" key="2">
    <source>
        <dbReference type="Proteomes" id="UP000828390"/>
    </source>
</evidence>
<accession>A0A9D4CZY7</accession>
<keyword evidence="2" id="KW-1185">Reference proteome</keyword>
<reference evidence="1" key="1">
    <citation type="journal article" date="2019" name="bioRxiv">
        <title>The Genome of the Zebra Mussel, Dreissena polymorpha: A Resource for Invasive Species Research.</title>
        <authorList>
            <person name="McCartney M.A."/>
            <person name="Auch B."/>
            <person name="Kono T."/>
            <person name="Mallez S."/>
            <person name="Zhang Y."/>
            <person name="Obille A."/>
            <person name="Becker A."/>
            <person name="Abrahante J.E."/>
            <person name="Garbe J."/>
            <person name="Badalamenti J.P."/>
            <person name="Herman A."/>
            <person name="Mangelson H."/>
            <person name="Liachko I."/>
            <person name="Sullivan S."/>
            <person name="Sone E.D."/>
            <person name="Koren S."/>
            <person name="Silverstein K.A.T."/>
            <person name="Beckman K.B."/>
            <person name="Gohl D.M."/>
        </authorList>
    </citation>
    <scope>NUCLEOTIDE SEQUENCE</scope>
    <source>
        <strain evidence="1">Duluth1</strain>
        <tissue evidence="1">Whole animal</tissue>
    </source>
</reference>
<gene>
    <name evidence="1" type="ORF">DPMN_042164</name>
</gene>
<protein>
    <submittedName>
        <fullName evidence="1">Uncharacterized protein</fullName>
    </submittedName>
</protein>
<dbReference type="Proteomes" id="UP000828390">
    <property type="component" value="Unassembled WGS sequence"/>
</dbReference>
<proteinExistence type="predicted"/>
<organism evidence="1 2">
    <name type="scientific">Dreissena polymorpha</name>
    <name type="common">Zebra mussel</name>
    <name type="synonym">Mytilus polymorpha</name>
    <dbReference type="NCBI Taxonomy" id="45954"/>
    <lineage>
        <taxon>Eukaryota</taxon>
        <taxon>Metazoa</taxon>
        <taxon>Spiralia</taxon>
        <taxon>Lophotrochozoa</taxon>
        <taxon>Mollusca</taxon>
        <taxon>Bivalvia</taxon>
        <taxon>Autobranchia</taxon>
        <taxon>Heteroconchia</taxon>
        <taxon>Euheterodonta</taxon>
        <taxon>Imparidentia</taxon>
        <taxon>Neoheterodontei</taxon>
        <taxon>Myida</taxon>
        <taxon>Dreissenoidea</taxon>
        <taxon>Dreissenidae</taxon>
        <taxon>Dreissena</taxon>
    </lineage>
</organism>
<dbReference type="AlphaFoldDB" id="A0A9D4CZY7"/>
<comment type="caution">
    <text evidence="1">The sequence shown here is derived from an EMBL/GenBank/DDBJ whole genome shotgun (WGS) entry which is preliminary data.</text>
</comment>
<reference evidence="1" key="2">
    <citation type="submission" date="2020-11" db="EMBL/GenBank/DDBJ databases">
        <authorList>
            <person name="McCartney M.A."/>
            <person name="Auch B."/>
            <person name="Kono T."/>
            <person name="Mallez S."/>
            <person name="Becker A."/>
            <person name="Gohl D.M."/>
            <person name="Silverstein K.A.T."/>
            <person name="Koren S."/>
            <person name="Bechman K.B."/>
            <person name="Herman A."/>
            <person name="Abrahante J.E."/>
            <person name="Garbe J."/>
        </authorList>
    </citation>
    <scope>NUCLEOTIDE SEQUENCE</scope>
    <source>
        <strain evidence="1">Duluth1</strain>
        <tissue evidence="1">Whole animal</tissue>
    </source>
</reference>
<sequence length="57" mass="6563">MEAVAEHINEMQKIYEEYGAIFDDLSKMFKDIYPLKTVSFVGCFISLYGHPLSVVLM</sequence>